<dbReference type="Proteomes" id="UP000238954">
    <property type="component" value="Chromosome"/>
</dbReference>
<keyword evidence="1" id="KW-0472">Membrane</keyword>
<organism evidence="3 4">
    <name type="scientific">Sphingopyxis lindanitolerans</name>
    <dbReference type="NCBI Taxonomy" id="2054227"/>
    <lineage>
        <taxon>Bacteria</taxon>
        <taxon>Pseudomonadati</taxon>
        <taxon>Pseudomonadota</taxon>
        <taxon>Alphaproteobacteria</taxon>
        <taxon>Sphingomonadales</taxon>
        <taxon>Sphingomonadaceae</taxon>
        <taxon>Sphingopyxis</taxon>
    </lineage>
</organism>
<proteinExistence type="predicted"/>
<reference evidence="4" key="1">
    <citation type="submission" date="2017-11" db="EMBL/GenBank/DDBJ databases">
        <title>The complete genome sequence of Sphingopyxis pomeranensis sp. nov. strain WS5A3p.</title>
        <authorList>
            <person name="Kaminski M.A."/>
        </authorList>
    </citation>
    <scope>NUCLEOTIDE SEQUENCE [LARGE SCALE GENOMIC DNA]</scope>
    <source>
        <strain evidence="4">WS5A3p</strain>
    </source>
</reference>
<name>A0A2S8B6N1_9SPHN</name>
<feature type="transmembrane region" description="Helical" evidence="1">
    <location>
        <begin position="150"/>
        <end position="177"/>
    </location>
</feature>
<sequence>MSGGRPQDKAVLMNWIRKNSPTREELLESRFVKPFAHRVAHSHLWRFSRTSVRRGTALGLFVGIFFLIPGVQILGVALLALPFRANIPIGAAMTFLSNPVTTPFILAASVWLGNVLFGMHTNVSGLYALYERSASLSDWWQWFTANAGPALLGGLGGLFVISAVSAIVGYILASLIWDNWIRLRWRRKIRRARDQRHEPSTSDTAAG</sequence>
<gene>
    <name evidence="3" type="ORF">CVO77_05120</name>
</gene>
<evidence type="ECO:0000313" key="3">
    <source>
        <dbReference type="EMBL" id="PQM27919.1"/>
    </source>
</evidence>
<feature type="domain" description="DUF2062" evidence="2">
    <location>
        <begin position="33"/>
        <end position="186"/>
    </location>
</feature>
<feature type="transmembrane region" description="Helical" evidence="1">
    <location>
        <begin position="104"/>
        <end position="130"/>
    </location>
</feature>
<dbReference type="EMBL" id="PHFW01000002">
    <property type="protein sequence ID" value="PQM27919.1"/>
    <property type="molecule type" value="Genomic_DNA"/>
</dbReference>
<dbReference type="PANTHER" id="PTHR40547:SF1">
    <property type="entry name" value="SLL0298 PROTEIN"/>
    <property type="match status" value="1"/>
</dbReference>
<accession>A0A2S8B6N1</accession>
<dbReference type="InterPro" id="IPR018639">
    <property type="entry name" value="DUF2062"/>
</dbReference>
<keyword evidence="4" id="KW-1185">Reference proteome</keyword>
<evidence type="ECO:0000313" key="4">
    <source>
        <dbReference type="Proteomes" id="UP000238954"/>
    </source>
</evidence>
<dbReference type="PANTHER" id="PTHR40547">
    <property type="entry name" value="SLL0298 PROTEIN"/>
    <property type="match status" value="1"/>
</dbReference>
<keyword evidence="1" id="KW-1133">Transmembrane helix</keyword>
<evidence type="ECO:0000259" key="2">
    <source>
        <dbReference type="Pfam" id="PF09835"/>
    </source>
</evidence>
<comment type="caution">
    <text evidence="3">The sequence shown here is derived from an EMBL/GenBank/DDBJ whole genome shotgun (WGS) entry which is preliminary data.</text>
</comment>
<dbReference type="Pfam" id="PF09835">
    <property type="entry name" value="DUF2062"/>
    <property type="match status" value="1"/>
</dbReference>
<keyword evidence="1" id="KW-0812">Transmembrane</keyword>
<dbReference type="AlphaFoldDB" id="A0A2S8B6N1"/>
<feature type="transmembrane region" description="Helical" evidence="1">
    <location>
        <begin position="57"/>
        <end position="83"/>
    </location>
</feature>
<protein>
    <submittedName>
        <fullName evidence="3">DUF2062 domain-containing protein</fullName>
    </submittedName>
</protein>
<evidence type="ECO:0000256" key="1">
    <source>
        <dbReference type="SAM" id="Phobius"/>
    </source>
</evidence>
<dbReference type="OrthoDB" id="7390525at2"/>